<feature type="domain" description="HipA-like kinase" evidence="1">
    <location>
        <begin position="43"/>
        <end position="246"/>
    </location>
</feature>
<gene>
    <name evidence="2" type="ORF">HUV48_07715</name>
</gene>
<dbReference type="EMBL" id="JABWGV010000002">
    <property type="protein sequence ID" value="NVD44908.1"/>
    <property type="molecule type" value="Genomic_DNA"/>
</dbReference>
<dbReference type="RefSeq" id="WP_176267197.1">
    <property type="nucleotide sequence ID" value="NZ_JABWGV010000002.1"/>
</dbReference>
<evidence type="ECO:0000259" key="1">
    <source>
        <dbReference type="Pfam" id="PF20613"/>
    </source>
</evidence>
<proteinExistence type="predicted"/>
<dbReference type="Proteomes" id="UP000561438">
    <property type="component" value="Unassembled WGS sequence"/>
</dbReference>
<protein>
    <recommendedName>
        <fullName evidence="1">HipA-like kinase domain-containing protein</fullName>
    </recommendedName>
</protein>
<keyword evidence="3" id="KW-1185">Reference proteome</keyword>
<dbReference type="Pfam" id="PF20613">
    <property type="entry name" value="HipA_2"/>
    <property type="match status" value="1"/>
</dbReference>
<accession>A0A850H4T8</accession>
<dbReference type="AlphaFoldDB" id="A0A850H4T8"/>
<comment type="caution">
    <text evidence="2">The sequence shown here is derived from an EMBL/GenBank/DDBJ whole genome shotgun (WGS) entry which is preliminary data.</text>
</comment>
<evidence type="ECO:0000313" key="3">
    <source>
        <dbReference type="Proteomes" id="UP000561438"/>
    </source>
</evidence>
<sequence length="275" mass="31327">MSGPKLHGNELTERFTILNEQYPNSEGQLFPVRLRTREIPPAGAHIEFISRADDENLYYCKSDKGGLPCRMREAFYSQLATELALAPPDFRVVEDEDTDETFFGSRRMPSTATDVARIQFLRTERKDELGRRLSFPSRWFSQLYAFDLFIGNTDRSADNIIALNDTTPMRLRPIDFSAANLGSCGITEFPNGKTETVHVARKLRTVHSFFEDSALQMVDKIRAVPRSVIKSFFRAMPSEWVDVGERERIDEIWSGSLLLERVEALCAGLKNGHLL</sequence>
<name>A0A850H4T8_9SPHN</name>
<dbReference type="InterPro" id="IPR046748">
    <property type="entry name" value="HipA_2"/>
</dbReference>
<reference evidence="2 3" key="1">
    <citation type="submission" date="2020-06" db="EMBL/GenBank/DDBJ databases">
        <title>Altererythrobacter sp. HHU K3-1.</title>
        <authorList>
            <person name="Zhang D."/>
            <person name="Xue H."/>
        </authorList>
    </citation>
    <scope>NUCLEOTIDE SEQUENCE [LARGE SCALE GENOMIC DNA]</scope>
    <source>
        <strain evidence="2 3">HHU K3-1</strain>
    </source>
</reference>
<organism evidence="2 3">
    <name type="scientific">Qipengyuania atrilutea</name>
    <dbReference type="NCBI Taxonomy" id="2744473"/>
    <lineage>
        <taxon>Bacteria</taxon>
        <taxon>Pseudomonadati</taxon>
        <taxon>Pseudomonadota</taxon>
        <taxon>Alphaproteobacteria</taxon>
        <taxon>Sphingomonadales</taxon>
        <taxon>Erythrobacteraceae</taxon>
        <taxon>Qipengyuania</taxon>
    </lineage>
</organism>
<evidence type="ECO:0000313" key="2">
    <source>
        <dbReference type="EMBL" id="NVD44908.1"/>
    </source>
</evidence>